<evidence type="ECO:0000313" key="5">
    <source>
        <dbReference type="EMBL" id="CAF4852029.1"/>
    </source>
</evidence>
<keyword evidence="1" id="KW-1133">Transmembrane helix</keyword>
<dbReference type="EMBL" id="CAJOBR010006836">
    <property type="protein sequence ID" value="CAF4852029.1"/>
    <property type="molecule type" value="Genomic_DNA"/>
</dbReference>
<dbReference type="Proteomes" id="UP000663848">
    <property type="component" value="Unassembled WGS sequence"/>
</dbReference>
<reference evidence="2" key="1">
    <citation type="submission" date="2021-02" db="EMBL/GenBank/DDBJ databases">
        <authorList>
            <person name="Nowell W R."/>
        </authorList>
    </citation>
    <scope>NUCLEOTIDE SEQUENCE</scope>
</reference>
<protein>
    <submittedName>
        <fullName evidence="2">Uncharacterized protein</fullName>
    </submittedName>
</protein>
<comment type="caution">
    <text evidence="2">The sequence shown here is derived from an EMBL/GenBank/DDBJ whole genome shotgun (WGS) entry which is preliminary data.</text>
</comment>
<sequence length="418" mass="48770">MNRIVFRRFIFVWMVLHSIACGFVIYSAFSTIIKQKSGLPETMAVTILKEHFNSSFKPEVLFLHTDIIALELLRSRERRHTIEQRFKMHELLYASSKGKDGTHFDAKPSYSLERKTLSFLNYELSPMKHKMTAVLPATLEHFDLLSNFAVSCKMTNPNISSLFDVIWIVVPDMHYTKIYESLLRTDSLHPVMRVVCESWVLPEQKMFQAYNPWLVQQDIKLAISAFIRTDYYLCFDADVMCGRELHYEDLFATDGRARTSEERALSFFAFTSGNLNKTCTNVKLPPPIVKNNTRMMAFTPLAVHTHILFSLASFLENREGEPWLQYLIRLHIKNKKWTEYTLYWAYAIFIRAYHRFHYPISTKEFCGTLPAKSGFAYKWFSQLNHTNRPPFVGVNDHDKSIDIVRLSAELRTALLKSP</sequence>
<dbReference type="EMBL" id="CAJOBO010004591">
    <property type="protein sequence ID" value="CAF4524971.1"/>
    <property type="molecule type" value="Genomic_DNA"/>
</dbReference>
<dbReference type="InterPro" id="IPR045499">
    <property type="entry name" value="DUF6492"/>
</dbReference>
<dbReference type="EMBL" id="CAJNYD010003968">
    <property type="protein sequence ID" value="CAF3555880.1"/>
    <property type="molecule type" value="Genomic_DNA"/>
</dbReference>
<keyword evidence="1" id="KW-0812">Transmembrane</keyword>
<dbReference type="Proteomes" id="UP000663833">
    <property type="component" value="Unassembled WGS sequence"/>
</dbReference>
<evidence type="ECO:0000256" key="1">
    <source>
        <dbReference type="SAM" id="Phobius"/>
    </source>
</evidence>
<dbReference type="EMBL" id="CAJNYT010000571">
    <property type="protein sequence ID" value="CAF3357120.1"/>
    <property type="molecule type" value="Genomic_DNA"/>
</dbReference>
<evidence type="ECO:0000313" key="3">
    <source>
        <dbReference type="EMBL" id="CAF3555880.1"/>
    </source>
</evidence>
<dbReference type="Pfam" id="PF20102">
    <property type="entry name" value="DUF6492"/>
    <property type="match status" value="1"/>
</dbReference>
<dbReference type="Proteomes" id="UP000663851">
    <property type="component" value="Unassembled WGS sequence"/>
</dbReference>
<accession>A0A817WMV4</accession>
<evidence type="ECO:0000313" key="6">
    <source>
        <dbReference type="Proteomes" id="UP000663872"/>
    </source>
</evidence>
<organism evidence="2 6">
    <name type="scientific">Rotaria socialis</name>
    <dbReference type="NCBI Taxonomy" id="392032"/>
    <lineage>
        <taxon>Eukaryota</taxon>
        <taxon>Metazoa</taxon>
        <taxon>Spiralia</taxon>
        <taxon>Gnathifera</taxon>
        <taxon>Rotifera</taxon>
        <taxon>Eurotatoria</taxon>
        <taxon>Bdelloidea</taxon>
        <taxon>Philodinida</taxon>
        <taxon>Philodinidae</taxon>
        <taxon>Rotaria</taxon>
    </lineage>
</organism>
<dbReference type="AlphaFoldDB" id="A0A817WMV4"/>
<evidence type="ECO:0000313" key="2">
    <source>
        <dbReference type="EMBL" id="CAF3357120.1"/>
    </source>
</evidence>
<dbReference type="Proteomes" id="UP000663872">
    <property type="component" value="Unassembled WGS sequence"/>
</dbReference>
<feature type="transmembrane region" description="Helical" evidence="1">
    <location>
        <begin position="9"/>
        <end position="29"/>
    </location>
</feature>
<proteinExistence type="predicted"/>
<evidence type="ECO:0000313" key="4">
    <source>
        <dbReference type="EMBL" id="CAF4524971.1"/>
    </source>
</evidence>
<keyword evidence="1" id="KW-0472">Membrane</keyword>
<name>A0A817WMV4_9BILA</name>
<gene>
    <name evidence="2" type="ORF">GRG538_LOCUS6078</name>
    <name evidence="4" type="ORF">HFQ381_LOCUS29359</name>
    <name evidence="3" type="ORF">LUA448_LOCUS28199</name>
    <name evidence="5" type="ORF">QYT958_LOCUS27251</name>
</gene>